<dbReference type="RefSeq" id="WP_191869799.1">
    <property type="nucleotide sequence ID" value="NZ_BMRU01000035.1"/>
</dbReference>
<sequence>MEPPAESLSSDQVDLHRWRTSHLDALDRAIHESLDHLVPWMPWASDPGRRQTADFLTGMLQKWETGEAYGYAITSDAELIGTCVLMRRIGEGGLEIGYWLHPARTGRGLVTMACTALVDQAFRLPGIDRIEIHHDAANHASGAVARRLGFTEVERVRAPEGPLAPGESGIDVIWRTTAEQWRTRQAAKTAARRSP</sequence>
<dbReference type="InterPro" id="IPR000182">
    <property type="entry name" value="GNAT_dom"/>
</dbReference>
<dbReference type="SUPFAM" id="SSF55729">
    <property type="entry name" value="Acyl-CoA N-acyltransferases (Nat)"/>
    <property type="match status" value="1"/>
</dbReference>
<evidence type="ECO:0000313" key="2">
    <source>
        <dbReference type="EMBL" id="GHI13920.1"/>
    </source>
</evidence>
<dbReference type="InterPro" id="IPR016181">
    <property type="entry name" value="Acyl_CoA_acyltransferase"/>
</dbReference>
<dbReference type="PROSITE" id="PS51186">
    <property type="entry name" value="GNAT"/>
    <property type="match status" value="1"/>
</dbReference>
<dbReference type="Pfam" id="PF13302">
    <property type="entry name" value="Acetyltransf_3"/>
    <property type="match status" value="1"/>
</dbReference>
<proteinExistence type="predicted"/>
<dbReference type="PANTHER" id="PTHR43441:SF3">
    <property type="entry name" value="ACETYLTRANSFERASE"/>
    <property type="match status" value="1"/>
</dbReference>
<feature type="domain" description="N-acetyltransferase" evidence="1">
    <location>
        <begin position="24"/>
        <end position="179"/>
    </location>
</feature>
<protein>
    <submittedName>
        <fullName evidence="2">N-acetyltransferase</fullName>
    </submittedName>
</protein>
<organism evidence="2 3">
    <name type="scientific">Streptomyces virginiae</name>
    <name type="common">Streptomyces cinnamonensis</name>
    <dbReference type="NCBI Taxonomy" id="1961"/>
    <lineage>
        <taxon>Bacteria</taxon>
        <taxon>Bacillati</taxon>
        <taxon>Actinomycetota</taxon>
        <taxon>Actinomycetes</taxon>
        <taxon>Kitasatosporales</taxon>
        <taxon>Streptomycetaceae</taxon>
        <taxon>Streptomyces</taxon>
    </lineage>
</organism>
<dbReference type="Gene3D" id="3.40.630.30">
    <property type="match status" value="1"/>
</dbReference>
<gene>
    <name evidence="2" type="ORF">Scinn_33830</name>
</gene>
<comment type="caution">
    <text evidence="2">The sequence shown here is derived from an EMBL/GenBank/DDBJ whole genome shotgun (WGS) entry which is preliminary data.</text>
</comment>
<keyword evidence="3" id="KW-1185">Reference proteome</keyword>
<evidence type="ECO:0000313" key="3">
    <source>
        <dbReference type="Proteomes" id="UP000660554"/>
    </source>
</evidence>
<dbReference type="Proteomes" id="UP000660554">
    <property type="component" value="Unassembled WGS sequence"/>
</dbReference>
<name>A0ABQ3NMB9_STRVG</name>
<dbReference type="InterPro" id="IPR051908">
    <property type="entry name" value="Ribosomal_N-acetyltransferase"/>
</dbReference>
<dbReference type="GeneID" id="86952624"/>
<dbReference type="PANTHER" id="PTHR43441">
    <property type="entry name" value="RIBOSOMAL-PROTEIN-SERINE ACETYLTRANSFERASE"/>
    <property type="match status" value="1"/>
</dbReference>
<accession>A0ABQ3NMB9</accession>
<evidence type="ECO:0000259" key="1">
    <source>
        <dbReference type="PROSITE" id="PS51186"/>
    </source>
</evidence>
<dbReference type="EMBL" id="BNDV01000008">
    <property type="protein sequence ID" value="GHI13920.1"/>
    <property type="molecule type" value="Genomic_DNA"/>
</dbReference>
<reference evidence="3" key="1">
    <citation type="submission" date="2020-09" db="EMBL/GenBank/DDBJ databases">
        <title>Whole genome shotgun sequence of Streptomyces cinnamonensis NBRC 15873.</title>
        <authorList>
            <person name="Komaki H."/>
            <person name="Tamura T."/>
        </authorList>
    </citation>
    <scope>NUCLEOTIDE SEQUENCE [LARGE SCALE GENOMIC DNA]</scope>
    <source>
        <strain evidence="3">NBRC 15873</strain>
    </source>
</reference>